<dbReference type="EMBL" id="JAMXWF010000033">
    <property type="protein sequence ID" value="MDQ6411589.1"/>
    <property type="molecule type" value="Genomic_DNA"/>
</dbReference>
<dbReference type="InterPro" id="IPR036188">
    <property type="entry name" value="FAD/NAD-bd_sf"/>
</dbReference>
<reference evidence="5" key="1">
    <citation type="submission" date="2022-06" db="EMBL/GenBank/DDBJ databases">
        <title>PHB producers.</title>
        <authorList>
            <person name="Besaury L."/>
        </authorList>
    </citation>
    <scope>NUCLEOTIDE SEQUENCE</scope>
    <source>
        <strain evidence="5 6">SEWS6</strain>
    </source>
</reference>
<comment type="caution">
    <text evidence="5">The sequence shown here is derived from an EMBL/GenBank/DDBJ whole genome shotgun (WGS) entry which is preliminary data.</text>
</comment>
<dbReference type="Proteomes" id="UP001242288">
    <property type="component" value="Unassembled WGS sequence"/>
</dbReference>
<dbReference type="GO" id="GO:0055130">
    <property type="term" value="P:D-alanine catabolic process"/>
    <property type="evidence" value="ECO:0007669"/>
    <property type="project" value="TreeGrafter"/>
</dbReference>
<dbReference type="SUPFAM" id="SSF51905">
    <property type="entry name" value="FAD/NAD(P)-binding domain"/>
    <property type="match status" value="1"/>
</dbReference>
<dbReference type="GO" id="GO:0008718">
    <property type="term" value="F:D-amino-acid dehydrogenase activity"/>
    <property type="evidence" value="ECO:0007669"/>
    <property type="project" value="TreeGrafter"/>
</dbReference>
<dbReference type="NCBIfam" id="NF001933">
    <property type="entry name" value="PRK00711.1"/>
    <property type="match status" value="1"/>
</dbReference>
<dbReference type="Gene3D" id="3.30.9.10">
    <property type="entry name" value="D-Amino Acid Oxidase, subunit A, domain 2"/>
    <property type="match status" value="1"/>
</dbReference>
<dbReference type="EC" id="1.4.99.-" evidence="5"/>
<comment type="similarity">
    <text evidence="1">Belongs to the DadA oxidoreductase family.</text>
</comment>
<dbReference type="PANTHER" id="PTHR13847:SF280">
    <property type="entry name" value="D-AMINO ACID DEHYDROGENASE"/>
    <property type="match status" value="1"/>
</dbReference>
<gene>
    <name evidence="5" type="ORF">NIE36_31010</name>
    <name evidence="4" type="ORF">OSB80_31075</name>
</gene>
<dbReference type="AlphaFoldDB" id="A0AAP5BKQ0"/>
<dbReference type="Pfam" id="PF01266">
    <property type="entry name" value="DAO"/>
    <property type="match status" value="1"/>
</dbReference>
<evidence type="ECO:0000313" key="4">
    <source>
        <dbReference type="EMBL" id="MCX4149771.1"/>
    </source>
</evidence>
<dbReference type="InterPro" id="IPR006076">
    <property type="entry name" value="FAD-dep_OxRdtase"/>
</dbReference>
<proteinExistence type="inferred from homology"/>
<dbReference type="Proteomes" id="UP001209412">
    <property type="component" value="Unassembled WGS sequence"/>
</dbReference>
<dbReference type="PANTHER" id="PTHR13847">
    <property type="entry name" value="SARCOSINE DEHYDROGENASE-RELATED"/>
    <property type="match status" value="1"/>
</dbReference>
<feature type="domain" description="FAD dependent oxidoreductase" evidence="3">
    <location>
        <begin position="2"/>
        <end position="398"/>
    </location>
</feature>
<evidence type="ECO:0000259" key="3">
    <source>
        <dbReference type="Pfam" id="PF01266"/>
    </source>
</evidence>
<keyword evidence="6" id="KW-1185">Reference proteome</keyword>
<dbReference type="RefSeq" id="WP_266260597.1">
    <property type="nucleotide sequence ID" value="NZ_JAMXWF010000033.1"/>
</dbReference>
<organism evidence="5 7">
    <name type="scientific">Paraburkholderia madseniana</name>
    <dbReference type="NCBI Taxonomy" id="2599607"/>
    <lineage>
        <taxon>Bacteria</taxon>
        <taxon>Pseudomonadati</taxon>
        <taxon>Pseudomonadota</taxon>
        <taxon>Betaproteobacteria</taxon>
        <taxon>Burkholderiales</taxon>
        <taxon>Burkholderiaceae</taxon>
        <taxon>Paraburkholderia</taxon>
    </lineage>
</organism>
<evidence type="ECO:0000256" key="1">
    <source>
        <dbReference type="ARBA" id="ARBA00009410"/>
    </source>
</evidence>
<keyword evidence="2 5" id="KW-0560">Oxidoreductase</keyword>
<sequence length="415" mass="45426">MKVVVLGAGLSGVLSAYYLNKDGFDVTVVDRQPVAANETSHANGSLICLGHSYPWASPAAPGILLKSLIRDDQALRLSLKFSPRMWAWLFKFLLECPRSRADRHAASRLRLASYSQSLMGEVVDDAKLQFHHADRGLLYIYRNESTMKHGVEQMRVLENNGLPIRIVNPTEVAAIEPSLEPVKNEFVGAVYVPSDGTGDARLFTVELAKVLEGRGVKFLYNTDVKGLNVASDRVVSVETSRGPIEAETFVVAMGSYSPLLLRPHGIKLDVFPVKGYSMTVPIENLDQAPVIGGLDEDNLLAFSCLGDKLRLTATAQFVGYDTSHAESDFRHMTQAAISLYPTIGNYSKAKYWAGLRPATPDGNTRFGSAKYQNLILNTGQGSMGWTMACGSGRITADLVAGRKPSIDIREMAWRN</sequence>
<evidence type="ECO:0000256" key="2">
    <source>
        <dbReference type="ARBA" id="ARBA00023002"/>
    </source>
</evidence>
<accession>A0AAP5BKQ0</accession>
<dbReference type="GO" id="GO:0005886">
    <property type="term" value="C:plasma membrane"/>
    <property type="evidence" value="ECO:0007669"/>
    <property type="project" value="TreeGrafter"/>
</dbReference>
<evidence type="ECO:0000313" key="6">
    <source>
        <dbReference type="Proteomes" id="UP001209412"/>
    </source>
</evidence>
<dbReference type="GO" id="GO:0005737">
    <property type="term" value="C:cytoplasm"/>
    <property type="evidence" value="ECO:0007669"/>
    <property type="project" value="TreeGrafter"/>
</dbReference>
<dbReference type="SUPFAM" id="SSF54373">
    <property type="entry name" value="FAD-linked reductases, C-terminal domain"/>
    <property type="match status" value="1"/>
</dbReference>
<protein>
    <submittedName>
        <fullName evidence="5">D-amino acid dehydrogenase</fullName>
        <ecNumber evidence="5">1.4.99.-</ecNumber>
    </submittedName>
</protein>
<dbReference type="Gene3D" id="3.50.50.60">
    <property type="entry name" value="FAD/NAD(P)-binding domain"/>
    <property type="match status" value="2"/>
</dbReference>
<evidence type="ECO:0000313" key="5">
    <source>
        <dbReference type="EMBL" id="MDQ6411589.1"/>
    </source>
</evidence>
<dbReference type="EMBL" id="JAPKHW010000033">
    <property type="protein sequence ID" value="MCX4149771.1"/>
    <property type="molecule type" value="Genomic_DNA"/>
</dbReference>
<name>A0AAP5BKQ0_9BURK</name>
<evidence type="ECO:0000313" key="7">
    <source>
        <dbReference type="Proteomes" id="UP001242288"/>
    </source>
</evidence>